<dbReference type="STRING" id="890420.SAMN05216226_112118"/>
<dbReference type="CDD" id="cd04181">
    <property type="entry name" value="NTP_transferase"/>
    <property type="match status" value="1"/>
</dbReference>
<name>A0A1G8XWV4_9EURY</name>
<sequence>MDAIVLAGGYATRLWPITKSRPKMLLPIGEQTVIGTVFEELEADDRIDDVYVSTNEKFAAEFEEYLANSPYDKPQLSIEDTTAEAEKFGVVGALGQLVDRENLTDDTLVIAGDNLICFDVSDFLDTFEANAAPTIAAYDVGSYERATSYGLVDLNNDGVVTEFQEKPDDPNSTLVSIACYAFTADTLSLFEGYLAGDNNPDEPGWFIQWLQNREQVHAFTFDEPWFDIGTPESYLDAIAWYLDGENAIHREATVENCDLQENVQVMAGATVRESTLSNTIVFPNASITDSEIRNSLIDEQTQVTSLDLSGAVIGAHTQLNGD</sequence>
<proteinExistence type="predicted"/>
<evidence type="ECO:0000259" key="1">
    <source>
        <dbReference type="Pfam" id="PF00483"/>
    </source>
</evidence>
<dbReference type="PANTHER" id="PTHR42883">
    <property type="entry name" value="GLUCOSE-1-PHOSPHATE THYMIDYLTRANSFERASE"/>
    <property type="match status" value="1"/>
</dbReference>
<gene>
    <name evidence="2" type="ORF">SAMN05216226_112118</name>
</gene>
<dbReference type="Proteomes" id="UP000198856">
    <property type="component" value="Unassembled WGS sequence"/>
</dbReference>
<accession>A0A1G8XWV4</accession>
<dbReference type="GO" id="GO:0016740">
    <property type="term" value="F:transferase activity"/>
    <property type="evidence" value="ECO:0007669"/>
    <property type="project" value="UniProtKB-KW"/>
</dbReference>
<dbReference type="SUPFAM" id="SSF53448">
    <property type="entry name" value="Nucleotide-diphospho-sugar transferases"/>
    <property type="match status" value="1"/>
</dbReference>
<evidence type="ECO:0000313" key="3">
    <source>
        <dbReference type="Proteomes" id="UP000198856"/>
    </source>
</evidence>
<dbReference type="RefSeq" id="WP_092703658.1">
    <property type="nucleotide sequence ID" value="NZ_FNFC01000012.1"/>
</dbReference>
<dbReference type="Gene3D" id="3.90.550.10">
    <property type="entry name" value="Spore Coat Polysaccharide Biosynthesis Protein SpsA, Chain A"/>
    <property type="match status" value="1"/>
</dbReference>
<dbReference type="PANTHER" id="PTHR42883:SF2">
    <property type="entry name" value="THYMIDYLYLTRANSFERASE"/>
    <property type="match status" value="1"/>
</dbReference>
<organism evidence="2 3">
    <name type="scientific">Halovenus aranensis</name>
    <dbReference type="NCBI Taxonomy" id="890420"/>
    <lineage>
        <taxon>Archaea</taxon>
        <taxon>Methanobacteriati</taxon>
        <taxon>Methanobacteriota</taxon>
        <taxon>Stenosarchaea group</taxon>
        <taxon>Halobacteria</taxon>
        <taxon>Halobacteriales</taxon>
        <taxon>Haloarculaceae</taxon>
        <taxon>Halovenus</taxon>
    </lineage>
</organism>
<dbReference type="InterPro" id="IPR029044">
    <property type="entry name" value="Nucleotide-diphossugar_trans"/>
</dbReference>
<dbReference type="EMBL" id="FNFC01000012">
    <property type="protein sequence ID" value="SDJ94956.1"/>
    <property type="molecule type" value="Genomic_DNA"/>
</dbReference>
<dbReference type="AlphaFoldDB" id="A0A1G8XWV4"/>
<keyword evidence="2" id="KW-0808">Transferase</keyword>
<dbReference type="OrthoDB" id="15372at2157"/>
<protein>
    <submittedName>
        <fullName evidence="2">Glucose-1-phosphate thymidylyltransferase</fullName>
    </submittedName>
</protein>
<keyword evidence="3" id="KW-1185">Reference proteome</keyword>
<dbReference type="Pfam" id="PF00483">
    <property type="entry name" value="NTP_transferase"/>
    <property type="match status" value="1"/>
</dbReference>
<dbReference type="InterPro" id="IPR005835">
    <property type="entry name" value="NTP_transferase_dom"/>
</dbReference>
<evidence type="ECO:0000313" key="2">
    <source>
        <dbReference type="EMBL" id="SDJ94956.1"/>
    </source>
</evidence>
<feature type="domain" description="Nucleotidyl transferase" evidence="1">
    <location>
        <begin position="3"/>
        <end position="241"/>
    </location>
</feature>
<reference evidence="2 3" key="1">
    <citation type="submission" date="2016-10" db="EMBL/GenBank/DDBJ databases">
        <authorList>
            <person name="de Groot N.N."/>
        </authorList>
    </citation>
    <scope>NUCLEOTIDE SEQUENCE [LARGE SCALE GENOMIC DNA]</scope>
    <source>
        <strain evidence="2 3">IBRC-M10015</strain>
    </source>
</reference>